<protein>
    <submittedName>
        <fullName evidence="1">Uncharacterized protein</fullName>
    </submittedName>
</protein>
<dbReference type="Proteomes" id="UP000615446">
    <property type="component" value="Unassembled WGS sequence"/>
</dbReference>
<name>A0A8H3LGM3_9GLOM</name>
<dbReference type="AlphaFoldDB" id="A0A8H3LGM3"/>
<reference evidence="1" key="1">
    <citation type="submission" date="2019-10" db="EMBL/GenBank/DDBJ databases">
        <title>Conservation and host-specific expression of non-tandemly repeated heterogenous ribosome RNA gene in arbuscular mycorrhizal fungi.</title>
        <authorList>
            <person name="Maeda T."/>
            <person name="Kobayashi Y."/>
            <person name="Nakagawa T."/>
            <person name="Ezawa T."/>
            <person name="Yamaguchi K."/>
            <person name="Bino T."/>
            <person name="Nishimoto Y."/>
            <person name="Shigenobu S."/>
            <person name="Kawaguchi M."/>
        </authorList>
    </citation>
    <scope>NUCLEOTIDE SEQUENCE</scope>
    <source>
        <strain evidence="1">HR1</strain>
    </source>
</reference>
<organism evidence="1 2">
    <name type="scientific">Rhizophagus clarus</name>
    <dbReference type="NCBI Taxonomy" id="94130"/>
    <lineage>
        <taxon>Eukaryota</taxon>
        <taxon>Fungi</taxon>
        <taxon>Fungi incertae sedis</taxon>
        <taxon>Mucoromycota</taxon>
        <taxon>Glomeromycotina</taxon>
        <taxon>Glomeromycetes</taxon>
        <taxon>Glomerales</taxon>
        <taxon>Glomeraceae</taxon>
        <taxon>Rhizophagus</taxon>
    </lineage>
</organism>
<sequence length="443" mass="51339">MRLNSPLPDVSVKKELVKQNMSKSIIDPKVQIILEVDKNIINDTYGNNTKQPFTMTNASNIAKRSDLRSRDRKKLHNMVFQPIEVNFNETHTTESPSKSGIQTEIVIVNTYQMFTPQSNFSQTNKKDKAHEAALHFHQYDSFVSTLPGRKKNNNTGKLENIVTTDESENETIDYKEFLFSTKHKEPTVLTPERKEDKKSRIIQVIDIPLKCHLQHVFYSWRNRKNQYLSQWVIPCLLSEEKREERKAFGLRLSGLPFGTNASDLTKIIKQLNGRTCFIPRHPNTNKNINNRKRFNQNVNSKALQDARNNQHKNKSQETILTKTEPSLGSRHKKYLQELLNATMLDIKDQISKEMSQIKNQVSLFSNEIQEFKDQKTNRFLDKMENKKPSSAKKTADGGTINTMLNNFFNAFITDDHTQYETVELEGEYGETDYEGDDDDIIDQ</sequence>
<accession>A0A8H3LGM3</accession>
<evidence type="ECO:0000313" key="1">
    <source>
        <dbReference type="EMBL" id="GES86724.1"/>
    </source>
</evidence>
<comment type="caution">
    <text evidence="1">The sequence shown here is derived from an EMBL/GenBank/DDBJ whole genome shotgun (WGS) entry which is preliminary data.</text>
</comment>
<dbReference type="EMBL" id="BLAL01000162">
    <property type="protein sequence ID" value="GES86724.1"/>
    <property type="molecule type" value="Genomic_DNA"/>
</dbReference>
<gene>
    <name evidence="1" type="ORF">RCL2_001377000</name>
</gene>
<proteinExistence type="predicted"/>
<evidence type="ECO:0000313" key="2">
    <source>
        <dbReference type="Proteomes" id="UP000615446"/>
    </source>
</evidence>